<organism evidence="1 2">
    <name type="scientific">Romanomermis culicivorax</name>
    <name type="common">Nematode worm</name>
    <dbReference type="NCBI Taxonomy" id="13658"/>
    <lineage>
        <taxon>Eukaryota</taxon>
        <taxon>Metazoa</taxon>
        <taxon>Ecdysozoa</taxon>
        <taxon>Nematoda</taxon>
        <taxon>Enoplea</taxon>
        <taxon>Dorylaimia</taxon>
        <taxon>Mermithida</taxon>
        <taxon>Mermithoidea</taxon>
        <taxon>Mermithidae</taxon>
        <taxon>Romanomermis</taxon>
    </lineage>
</organism>
<evidence type="ECO:0000313" key="2">
    <source>
        <dbReference type="WBParaSite" id="nRc.2.0.1.t25080-RA"/>
    </source>
</evidence>
<dbReference type="WBParaSite" id="nRc.2.0.1.t25080-RA">
    <property type="protein sequence ID" value="nRc.2.0.1.t25080-RA"/>
    <property type="gene ID" value="nRc.2.0.1.g25080"/>
</dbReference>
<dbReference type="AlphaFoldDB" id="A0A915JEY0"/>
<accession>A0A915JEY0</accession>
<keyword evidence="1" id="KW-1185">Reference proteome</keyword>
<protein>
    <submittedName>
        <fullName evidence="2">Uncharacterized protein</fullName>
    </submittedName>
</protein>
<proteinExistence type="predicted"/>
<reference evidence="2" key="1">
    <citation type="submission" date="2022-11" db="UniProtKB">
        <authorList>
            <consortium name="WormBaseParasite"/>
        </authorList>
    </citation>
    <scope>IDENTIFICATION</scope>
</reference>
<sequence>MWVRVPTSLERCQRIYAESLPNEYCLHDADYSSYDNALSFLEEFHEEWEEVVESIRAVSQTANNGPSKEELIALFFYMAHLMLPSVATNIHHDLQYGQGVGNIFGYLNGSDGMDVVDSVKWVESIEFYELAM</sequence>
<name>A0A915JEY0_ROMCU</name>
<dbReference type="Proteomes" id="UP000887565">
    <property type="component" value="Unplaced"/>
</dbReference>
<evidence type="ECO:0000313" key="1">
    <source>
        <dbReference type="Proteomes" id="UP000887565"/>
    </source>
</evidence>